<keyword evidence="7" id="KW-0067">ATP-binding</keyword>
<keyword evidence="13" id="KW-1185">Reference proteome</keyword>
<dbReference type="GO" id="GO:0004674">
    <property type="term" value="F:protein serine/threonine kinase activity"/>
    <property type="evidence" value="ECO:0007669"/>
    <property type="project" value="UniProtKB-KW"/>
</dbReference>
<dbReference type="InterPro" id="IPR004146">
    <property type="entry name" value="DC1"/>
</dbReference>
<dbReference type="SMART" id="SM00220">
    <property type="entry name" value="S_TKc"/>
    <property type="match status" value="1"/>
</dbReference>
<dbReference type="AlphaFoldDB" id="A0A6A2WPM8"/>
<dbReference type="SUPFAM" id="SSF56112">
    <property type="entry name" value="Protein kinase-like (PK-like)"/>
    <property type="match status" value="1"/>
</dbReference>
<dbReference type="InterPro" id="IPR001245">
    <property type="entry name" value="Ser-Thr/Tyr_kinase_cat_dom"/>
</dbReference>
<comment type="caution">
    <text evidence="12">The sequence shown here is derived from an EMBL/GenBank/DDBJ whole genome shotgun (WGS) entry which is preliminary data.</text>
</comment>
<dbReference type="SUPFAM" id="SSF57889">
    <property type="entry name" value="Cysteine-rich domain"/>
    <property type="match status" value="3"/>
</dbReference>
<dbReference type="PROSITE" id="PS00108">
    <property type="entry name" value="PROTEIN_KINASE_ST"/>
    <property type="match status" value="1"/>
</dbReference>
<dbReference type="Pfam" id="PF07714">
    <property type="entry name" value="PK_Tyr_Ser-Thr"/>
    <property type="match status" value="1"/>
</dbReference>
<gene>
    <name evidence="12" type="ORF">F3Y22_tig00113279pilonHSYRG00045</name>
</gene>
<evidence type="ECO:0000256" key="10">
    <source>
        <dbReference type="SAM" id="SignalP"/>
    </source>
</evidence>
<evidence type="ECO:0000256" key="4">
    <source>
        <dbReference type="ARBA" id="ARBA00022737"/>
    </source>
</evidence>
<evidence type="ECO:0000256" key="6">
    <source>
        <dbReference type="ARBA" id="ARBA00022777"/>
    </source>
</evidence>
<evidence type="ECO:0000256" key="7">
    <source>
        <dbReference type="ARBA" id="ARBA00022840"/>
    </source>
</evidence>
<dbReference type="Proteomes" id="UP000436088">
    <property type="component" value="Unassembled WGS sequence"/>
</dbReference>
<feature type="chain" id="PRO_5025629167" description="non-specific serine/threonine protein kinase" evidence="10">
    <location>
        <begin position="18"/>
        <end position="673"/>
    </location>
</feature>
<comment type="catalytic activity">
    <reaction evidence="8">
        <text>L-threonyl-[protein] + ATP = O-phospho-L-threonyl-[protein] + ADP + H(+)</text>
        <dbReference type="Rhea" id="RHEA:46608"/>
        <dbReference type="Rhea" id="RHEA-COMP:11060"/>
        <dbReference type="Rhea" id="RHEA-COMP:11605"/>
        <dbReference type="ChEBI" id="CHEBI:15378"/>
        <dbReference type="ChEBI" id="CHEBI:30013"/>
        <dbReference type="ChEBI" id="CHEBI:30616"/>
        <dbReference type="ChEBI" id="CHEBI:61977"/>
        <dbReference type="ChEBI" id="CHEBI:456216"/>
        <dbReference type="EC" id="2.7.11.1"/>
    </reaction>
</comment>
<dbReference type="InterPro" id="IPR008271">
    <property type="entry name" value="Ser/Thr_kinase_AS"/>
</dbReference>
<reference evidence="12" key="1">
    <citation type="submission" date="2019-09" db="EMBL/GenBank/DDBJ databases">
        <title>Draft genome information of white flower Hibiscus syriacus.</title>
        <authorList>
            <person name="Kim Y.-M."/>
        </authorList>
    </citation>
    <scope>NUCLEOTIDE SEQUENCE [LARGE SCALE GENOMIC DNA]</scope>
    <source>
        <strain evidence="12">YM2019G1</strain>
    </source>
</reference>
<evidence type="ECO:0000313" key="12">
    <source>
        <dbReference type="EMBL" id="KAE8662593.1"/>
    </source>
</evidence>
<evidence type="ECO:0000256" key="3">
    <source>
        <dbReference type="ARBA" id="ARBA00022679"/>
    </source>
</evidence>
<evidence type="ECO:0000256" key="1">
    <source>
        <dbReference type="ARBA" id="ARBA00012513"/>
    </source>
</evidence>
<evidence type="ECO:0000259" key="11">
    <source>
        <dbReference type="PROSITE" id="PS50011"/>
    </source>
</evidence>
<accession>A0A6A2WPM8</accession>
<dbReference type="Gene3D" id="1.10.510.10">
    <property type="entry name" value="Transferase(Phosphotransferase) domain 1"/>
    <property type="match status" value="1"/>
</dbReference>
<evidence type="ECO:0000256" key="9">
    <source>
        <dbReference type="ARBA" id="ARBA00048679"/>
    </source>
</evidence>
<dbReference type="EC" id="2.7.11.1" evidence="1"/>
<keyword evidence="5" id="KW-0547">Nucleotide-binding</keyword>
<dbReference type="PROSITE" id="PS50011">
    <property type="entry name" value="PROTEIN_KINASE_DOM"/>
    <property type="match status" value="1"/>
</dbReference>
<evidence type="ECO:0000256" key="5">
    <source>
        <dbReference type="ARBA" id="ARBA00022741"/>
    </source>
</evidence>
<keyword evidence="6" id="KW-0418">Kinase</keyword>
<dbReference type="GO" id="GO:0005524">
    <property type="term" value="F:ATP binding"/>
    <property type="evidence" value="ECO:0007669"/>
    <property type="project" value="UniProtKB-KW"/>
</dbReference>
<feature type="domain" description="Protein kinase" evidence="11">
    <location>
        <begin position="22"/>
        <end position="320"/>
    </location>
</feature>
<keyword evidence="3" id="KW-0808">Transferase</keyword>
<dbReference type="GO" id="GO:0009506">
    <property type="term" value="C:plasmodesma"/>
    <property type="evidence" value="ECO:0007669"/>
    <property type="project" value="TreeGrafter"/>
</dbReference>
<dbReference type="EMBL" id="VEPZ02001699">
    <property type="protein sequence ID" value="KAE8662593.1"/>
    <property type="molecule type" value="Genomic_DNA"/>
</dbReference>
<dbReference type="GO" id="GO:0005886">
    <property type="term" value="C:plasma membrane"/>
    <property type="evidence" value="ECO:0007669"/>
    <property type="project" value="TreeGrafter"/>
</dbReference>
<evidence type="ECO:0000256" key="2">
    <source>
        <dbReference type="ARBA" id="ARBA00022527"/>
    </source>
</evidence>
<comment type="catalytic activity">
    <reaction evidence="9">
        <text>L-seryl-[protein] + ATP = O-phospho-L-seryl-[protein] + ADP + H(+)</text>
        <dbReference type="Rhea" id="RHEA:17989"/>
        <dbReference type="Rhea" id="RHEA-COMP:9863"/>
        <dbReference type="Rhea" id="RHEA-COMP:11604"/>
        <dbReference type="ChEBI" id="CHEBI:15378"/>
        <dbReference type="ChEBI" id="CHEBI:29999"/>
        <dbReference type="ChEBI" id="CHEBI:30616"/>
        <dbReference type="ChEBI" id="CHEBI:83421"/>
        <dbReference type="ChEBI" id="CHEBI:456216"/>
        <dbReference type="EC" id="2.7.11.1"/>
    </reaction>
</comment>
<proteinExistence type="predicted"/>
<keyword evidence="2" id="KW-0723">Serine/threonine-protein kinase</keyword>
<dbReference type="Pfam" id="PF03107">
    <property type="entry name" value="C1_2"/>
    <property type="match status" value="1"/>
</dbReference>
<dbReference type="InterPro" id="IPR011009">
    <property type="entry name" value="Kinase-like_dom_sf"/>
</dbReference>
<keyword evidence="4" id="KW-0677">Repeat</keyword>
<dbReference type="PANTHER" id="PTHR27003">
    <property type="entry name" value="OS07G0166700 PROTEIN"/>
    <property type="match status" value="1"/>
</dbReference>
<feature type="signal peptide" evidence="10">
    <location>
        <begin position="1"/>
        <end position="17"/>
    </location>
</feature>
<protein>
    <recommendedName>
        <fullName evidence="1">non-specific serine/threonine protein kinase</fullName>
        <ecNumber evidence="1">2.7.11.1</ecNumber>
    </recommendedName>
</protein>
<evidence type="ECO:0000313" key="13">
    <source>
        <dbReference type="Proteomes" id="UP000436088"/>
    </source>
</evidence>
<name>A0A6A2WPM8_HIBSY</name>
<dbReference type="InterPro" id="IPR045272">
    <property type="entry name" value="ANXUR1/2-like"/>
</dbReference>
<dbReference type="GO" id="GO:0004714">
    <property type="term" value="F:transmembrane receptor protein tyrosine kinase activity"/>
    <property type="evidence" value="ECO:0007669"/>
    <property type="project" value="InterPro"/>
</dbReference>
<keyword evidence="10" id="KW-0732">Signal</keyword>
<dbReference type="InterPro" id="IPR000719">
    <property type="entry name" value="Prot_kinase_dom"/>
</dbReference>
<organism evidence="12 13">
    <name type="scientific">Hibiscus syriacus</name>
    <name type="common">Rose of Sharon</name>
    <dbReference type="NCBI Taxonomy" id="106335"/>
    <lineage>
        <taxon>Eukaryota</taxon>
        <taxon>Viridiplantae</taxon>
        <taxon>Streptophyta</taxon>
        <taxon>Embryophyta</taxon>
        <taxon>Tracheophyta</taxon>
        <taxon>Spermatophyta</taxon>
        <taxon>Magnoliopsida</taxon>
        <taxon>eudicotyledons</taxon>
        <taxon>Gunneridae</taxon>
        <taxon>Pentapetalae</taxon>
        <taxon>rosids</taxon>
        <taxon>malvids</taxon>
        <taxon>Malvales</taxon>
        <taxon>Malvaceae</taxon>
        <taxon>Malvoideae</taxon>
        <taxon>Hibiscus</taxon>
    </lineage>
</organism>
<sequence>MCGSLAARGALMRWVSTWTVGVMLLETSGDGSVAAGRRRWLDEAPGSGNGLQFWALENFLQSQSSDHFRCFSFDELRHCHLVSLIGCCKEKKEMILVYDYMANGTLRDHLYNTKKPPLPWTRRLTICIGEARGLHYLHTSSKHCIIHRDVKSTNILLDQNWKAKVSDFGLSKIGPNMLTRLNTHVSMMVKGSFEYLDPKYYKRQKLTEKSDVYSFGVVLFEVLCARPAVLHGTEQMEEEQEKINLSEWILHCYQSGRAVKGLQWVRCCGSWRRLGCSRKVTVYKTMATVDETLGLLSKVRGSNPDICEWSKLGWEGRPHLCSTRSRLVGTSLEFTSDICFKVSSGTNYCYCRCDFELDLVCAFASTDDHQGCGFFLHRFCIDKVPKTLNHPFHPPSHTLRLQFVNGNITCNACTQTVRLYTVSGIRFSGTISNAVLAMSFVPIVFIFMCNVISISTSNVFQFFLWLDIDITNTPSSFRNQFERTRSENTTVIFAETSPTEDSSSTPLSMDVKTLELKGMEQSFPCFFHGYRLHENCAKLPNEIQHPLDSIHHLNLYAKSCYMLDYIICEGCDHFSLGFIYLCETCDFKLDLKPATQTKASSRSKESERETELFHFNHKHNLIFCNFNNPTYERQCNFCRLQIVRPTYYCMRCGWILHESCVKLPQEIRVPIHL</sequence>
<dbReference type="PANTHER" id="PTHR27003:SF330">
    <property type="entry name" value="PROTEIN KINASE DOMAIN-CONTAINING PROTEIN"/>
    <property type="match status" value="1"/>
</dbReference>
<evidence type="ECO:0000256" key="8">
    <source>
        <dbReference type="ARBA" id="ARBA00047899"/>
    </source>
</evidence>
<dbReference type="FunFam" id="1.10.510.10:FF:001023">
    <property type="entry name" value="Os07g0541700 protein"/>
    <property type="match status" value="1"/>
</dbReference>
<dbReference type="InterPro" id="IPR046349">
    <property type="entry name" value="C1-like_sf"/>
</dbReference>